<organism evidence="5 6">
    <name type="scientific">Biomphalaria pfeifferi</name>
    <name type="common">Bloodfluke planorb</name>
    <name type="synonym">Freshwater snail</name>
    <dbReference type="NCBI Taxonomy" id="112525"/>
    <lineage>
        <taxon>Eukaryota</taxon>
        <taxon>Metazoa</taxon>
        <taxon>Spiralia</taxon>
        <taxon>Lophotrochozoa</taxon>
        <taxon>Mollusca</taxon>
        <taxon>Gastropoda</taxon>
        <taxon>Heterobranchia</taxon>
        <taxon>Euthyneura</taxon>
        <taxon>Panpulmonata</taxon>
        <taxon>Hygrophila</taxon>
        <taxon>Lymnaeoidea</taxon>
        <taxon>Planorbidae</taxon>
        <taxon>Biomphalaria</taxon>
    </lineage>
</organism>
<dbReference type="AlphaFoldDB" id="A0AAD8BMM7"/>
<name>A0AAD8BMM7_BIOPF</name>
<evidence type="ECO:0000256" key="3">
    <source>
        <dbReference type="SAM" id="Coils"/>
    </source>
</evidence>
<dbReference type="PANTHER" id="PTHR19232:SF7">
    <property type="entry name" value="CENTROCORTIN, ISOFORM A"/>
    <property type="match status" value="1"/>
</dbReference>
<feature type="region of interest" description="Disordered" evidence="4">
    <location>
        <begin position="135"/>
        <end position="159"/>
    </location>
</feature>
<comment type="similarity">
    <text evidence="1">Belongs to the CDR2 family.</text>
</comment>
<evidence type="ECO:0000313" key="5">
    <source>
        <dbReference type="EMBL" id="KAK0056484.1"/>
    </source>
</evidence>
<dbReference type="InterPro" id="IPR026079">
    <property type="entry name" value="CDR2"/>
</dbReference>
<evidence type="ECO:0000313" key="6">
    <source>
        <dbReference type="Proteomes" id="UP001233172"/>
    </source>
</evidence>
<keyword evidence="2 3" id="KW-0175">Coiled coil</keyword>
<comment type="caution">
    <text evidence="5">The sequence shown here is derived from an EMBL/GenBank/DDBJ whole genome shotgun (WGS) entry which is preliminary data.</text>
</comment>
<accession>A0AAD8BMM7</accession>
<feature type="compositionally biased region" description="Basic and acidic residues" evidence="4">
    <location>
        <begin position="135"/>
        <end position="150"/>
    </location>
</feature>
<dbReference type="EMBL" id="JASAOG010000061">
    <property type="protein sequence ID" value="KAK0056484.1"/>
    <property type="molecule type" value="Genomic_DNA"/>
</dbReference>
<evidence type="ECO:0000256" key="4">
    <source>
        <dbReference type="SAM" id="MobiDB-lite"/>
    </source>
</evidence>
<proteinExistence type="inferred from homology"/>
<sequence length="477" mass="54977">MESSSSYFGMEDEVVDEEWYEKNLQLAAELGKALLEKNRELESQVVQLQNQNQDQTLEIQYLKSQLDTMRTMTESRNRIYEEVDRTAQDLEKNNQRLIMEARADKQKIEKQSALINLLEEKVDDLQKKLDALKEAEKKKQVSKKAPEKRRTSSLNRLSLSDTKDQHSEVYFENLAWTHSDQFKNLPLNPYEFEIRKLQESIQKMKVQQTIDRRKMEDLEVECSVLVEENQNLEKKVNILETKLSEAIMIQYELERAKSSPDPGMTKFAPATDIHGELHETENKLLSELEHDDPELKSEAKAVKLESGGSLYSSTESINKVATDAKEIQVGEDASLSILDELESQYQSLFTKYQALIQVLKLFHSITLNLFKYLLELQKEISVVLLTKNKKGDDDDGSRQRLAHKEVQTLLHITLNRDYYQDGGHIPPYKALFKDIFATLRKNRIEENPDADADKRNSMCSPLTSPCVDGAKGLIDGR</sequence>
<evidence type="ECO:0000256" key="1">
    <source>
        <dbReference type="ARBA" id="ARBA00009019"/>
    </source>
</evidence>
<gene>
    <name evidence="5" type="ORF">Bpfe_013980</name>
</gene>
<reference evidence="5" key="2">
    <citation type="submission" date="2023-04" db="EMBL/GenBank/DDBJ databases">
        <authorList>
            <person name="Bu L."/>
            <person name="Lu L."/>
            <person name="Laidemitt M.R."/>
            <person name="Zhang S.M."/>
            <person name="Mutuku M."/>
            <person name="Mkoji G."/>
            <person name="Steinauer M."/>
            <person name="Loker E.S."/>
        </authorList>
    </citation>
    <scope>NUCLEOTIDE SEQUENCE</scope>
    <source>
        <strain evidence="5">KasaAsao</strain>
        <tissue evidence="5">Whole Snail</tissue>
    </source>
</reference>
<reference evidence="5" key="1">
    <citation type="journal article" date="2023" name="PLoS Negl. Trop. Dis.">
        <title>A genome sequence for Biomphalaria pfeifferi, the major vector snail for the human-infecting parasite Schistosoma mansoni.</title>
        <authorList>
            <person name="Bu L."/>
            <person name="Lu L."/>
            <person name="Laidemitt M.R."/>
            <person name="Zhang S.M."/>
            <person name="Mutuku M."/>
            <person name="Mkoji G."/>
            <person name="Steinauer M."/>
            <person name="Loker E.S."/>
        </authorList>
    </citation>
    <scope>NUCLEOTIDE SEQUENCE</scope>
    <source>
        <strain evidence="5">KasaAsao</strain>
    </source>
</reference>
<evidence type="ECO:0000256" key="2">
    <source>
        <dbReference type="ARBA" id="ARBA00023054"/>
    </source>
</evidence>
<dbReference type="Proteomes" id="UP001233172">
    <property type="component" value="Unassembled WGS sequence"/>
</dbReference>
<feature type="coiled-coil region" evidence="3">
    <location>
        <begin position="215"/>
        <end position="249"/>
    </location>
</feature>
<protein>
    <submittedName>
        <fullName evidence="5">Cerebellar degeneration-related protein 2-like isoform X1</fullName>
    </submittedName>
</protein>
<keyword evidence="6" id="KW-1185">Reference proteome</keyword>
<dbReference type="PANTHER" id="PTHR19232">
    <property type="entry name" value="CENTROCORTIN FAMILY MEMBER"/>
    <property type="match status" value="1"/>
</dbReference>